<name>A0ABQ6CMH4_9HYPH</name>
<feature type="transmembrane region" description="Helical" evidence="1">
    <location>
        <begin position="29"/>
        <end position="45"/>
    </location>
</feature>
<evidence type="ECO:0000313" key="3">
    <source>
        <dbReference type="Proteomes" id="UP001156882"/>
    </source>
</evidence>
<comment type="caution">
    <text evidence="2">The sequence shown here is derived from an EMBL/GenBank/DDBJ whole genome shotgun (WGS) entry which is preliminary data.</text>
</comment>
<sequence>MVNLAIMAIVVALMFLASACFIMLRPKTAAVFVVCGLVIFGCGVVRDTLDPPEGMATVLLR</sequence>
<keyword evidence="1" id="KW-1133">Transmembrane helix</keyword>
<protein>
    <submittedName>
        <fullName evidence="2">Uncharacterized protein</fullName>
    </submittedName>
</protein>
<keyword evidence="3" id="KW-1185">Reference proteome</keyword>
<keyword evidence="1" id="KW-0812">Transmembrane</keyword>
<dbReference type="EMBL" id="BSPC01000051">
    <property type="protein sequence ID" value="GLS21508.1"/>
    <property type="molecule type" value="Genomic_DNA"/>
</dbReference>
<proteinExistence type="predicted"/>
<dbReference type="RefSeq" id="WP_284314544.1">
    <property type="nucleotide sequence ID" value="NZ_BSPC01000051.1"/>
</dbReference>
<gene>
    <name evidence="2" type="ORF">GCM10007874_45250</name>
</gene>
<keyword evidence="1" id="KW-0472">Membrane</keyword>
<evidence type="ECO:0000313" key="2">
    <source>
        <dbReference type="EMBL" id="GLS21508.1"/>
    </source>
</evidence>
<reference evidence="3" key="1">
    <citation type="journal article" date="2019" name="Int. J. Syst. Evol. Microbiol.">
        <title>The Global Catalogue of Microorganisms (GCM) 10K type strain sequencing project: providing services to taxonomists for standard genome sequencing and annotation.</title>
        <authorList>
            <consortium name="The Broad Institute Genomics Platform"/>
            <consortium name="The Broad Institute Genome Sequencing Center for Infectious Disease"/>
            <person name="Wu L."/>
            <person name="Ma J."/>
        </authorList>
    </citation>
    <scope>NUCLEOTIDE SEQUENCE [LARGE SCALE GENOMIC DNA]</scope>
    <source>
        <strain evidence="3">NBRC 101365</strain>
    </source>
</reference>
<evidence type="ECO:0000256" key="1">
    <source>
        <dbReference type="SAM" id="Phobius"/>
    </source>
</evidence>
<accession>A0ABQ6CMH4</accession>
<organism evidence="2 3">
    <name type="scientific">Labrys miyagiensis</name>
    <dbReference type="NCBI Taxonomy" id="346912"/>
    <lineage>
        <taxon>Bacteria</taxon>
        <taxon>Pseudomonadati</taxon>
        <taxon>Pseudomonadota</taxon>
        <taxon>Alphaproteobacteria</taxon>
        <taxon>Hyphomicrobiales</taxon>
        <taxon>Xanthobacteraceae</taxon>
        <taxon>Labrys</taxon>
    </lineage>
</organism>
<dbReference type="Proteomes" id="UP001156882">
    <property type="component" value="Unassembled WGS sequence"/>
</dbReference>